<accession>A0A8S5NF42</accession>
<feature type="domain" description="Tyr recombinase" evidence="9">
    <location>
        <begin position="174"/>
        <end position="350"/>
    </location>
</feature>
<dbReference type="GO" id="GO:0044826">
    <property type="term" value="P:viral genome integration into host DNA"/>
    <property type="evidence" value="ECO:0007669"/>
    <property type="project" value="UniProtKB-KW"/>
</dbReference>
<dbReference type="Pfam" id="PF14659">
    <property type="entry name" value="Phage_int_SAM_3"/>
    <property type="match status" value="1"/>
</dbReference>
<reference evidence="12" key="1">
    <citation type="journal article" date="2021" name="Proc. Natl. Acad. Sci. U.S.A.">
        <title>A Catalog of Tens of Thousands of Viruses from Human Metagenomes Reveals Hidden Associations with Chronic Diseases.</title>
        <authorList>
            <person name="Tisza M.J."/>
            <person name="Buck C.B."/>
        </authorList>
    </citation>
    <scope>NUCLEOTIDE SEQUENCE</scope>
    <source>
        <strain evidence="12">Cte0p10</strain>
    </source>
</reference>
<dbReference type="Gene3D" id="1.10.150.130">
    <property type="match status" value="1"/>
</dbReference>
<dbReference type="Pfam" id="PF14657">
    <property type="entry name" value="Arm-DNA-bind_4"/>
    <property type="match status" value="1"/>
</dbReference>
<keyword evidence="7" id="KW-0233">DNA recombination</keyword>
<dbReference type="InterPro" id="IPR013762">
    <property type="entry name" value="Integrase-like_cat_sf"/>
</dbReference>
<evidence type="ECO:0000259" key="10">
    <source>
        <dbReference type="Pfam" id="PF14657"/>
    </source>
</evidence>
<name>A0A8S5NF42_9CAUD</name>
<dbReference type="Gene3D" id="1.10.443.10">
    <property type="entry name" value="Intergrase catalytic core"/>
    <property type="match status" value="1"/>
</dbReference>
<organism evidence="12">
    <name type="scientific">Myoviridae sp. cte0p10</name>
    <dbReference type="NCBI Taxonomy" id="2826674"/>
    <lineage>
        <taxon>Viruses</taxon>
        <taxon>Duplodnaviria</taxon>
        <taxon>Heunggongvirae</taxon>
        <taxon>Uroviricota</taxon>
        <taxon>Caudoviricetes</taxon>
    </lineage>
</organism>
<evidence type="ECO:0000259" key="9">
    <source>
        <dbReference type="Pfam" id="PF00589"/>
    </source>
</evidence>
<feature type="domain" description="Integrase SAM-like N-terminal" evidence="11">
    <location>
        <begin position="68"/>
        <end position="122"/>
    </location>
</feature>
<dbReference type="PANTHER" id="PTHR30349">
    <property type="entry name" value="PHAGE INTEGRASE-RELATED"/>
    <property type="match status" value="1"/>
</dbReference>
<keyword evidence="8" id="KW-1179">Viral genome integration</keyword>
<evidence type="ECO:0000256" key="4">
    <source>
        <dbReference type="ARBA" id="ARBA00022801"/>
    </source>
</evidence>
<dbReference type="GO" id="GO:0016787">
    <property type="term" value="F:hydrolase activity"/>
    <property type="evidence" value="ECO:0007669"/>
    <property type="project" value="UniProtKB-KW"/>
</dbReference>
<dbReference type="Pfam" id="PF00589">
    <property type="entry name" value="Phage_integrase"/>
    <property type="match status" value="1"/>
</dbReference>
<evidence type="ECO:0000256" key="2">
    <source>
        <dbReference type="ARBA" id="ARBA00016082"/>
    </source>
</evidence>
<dbReference type="CDD" id="cd01189">
    <property type="entry name" value="INT_ICEBs1_C_like"/>
    <property type="match status" value="1"/>
</dbReference>
<sequence>MYERIYTMASFTKRNGKWQARISWHDENGKLHQKAKSGFATKAQAKDYAIQMESELINGVDIAADPIFADYFKTWCETYRLPKISKATARNYMSYYRVITSYFGETRIKQIKRSTYQQFLNDYGKDHSLGTMKEMTSKIKACVRSAIADGIITKDFTYNANITYDKSLTRNPEYLSINELKRLISALNDDLKPDNVKPYIVLTAIYTGARFSEIIALTWKDVDYLHRTITINKSIDYKYNTGFKPTKNESSNRTIRVNGELLKILSQLKVNQTPLLFAKTPQSFRTIFIKKVNAYLKSTMERIGIKKRDYTFHALRHSHVAFLLSQGIDIYAISKRLGHSNMTTTSNVYAYLIDEYKHKLDDEIEQKLAQL</sequence>
<keyword evidence="5" id="KW-0229">DNA integration</keyword>
<dbReference type="GO" id="GO:0016740">
    <property type="term" value="F:transferase activity"/>
    <property type="evidence" value="ECO:0007669"/>
    <property type="project" value="UniProtKB-KW"/>
</dbReference>
<evidence type="ECO:0000256" key="8">
    <source>
        <dbReference type="ARBA" id="ARBA00023195"/>
    </source>
</evidence>
<evidence type="ECO:0000256" key="5">
    <source>
        <dbReference type="ARBA" id="ARBA00022908"/>
    </source>
</evidence>
<protein>
    <recommendedName>
        <fullName evidence="2">Integrase</fullName>
    </recommendedName>
</protein>
<dbReference type="GO" id="GO:0003677">
    <property type="term" value="F:DNA binding"/>
    <property type="evidence" value="ECO:0007669"/>
    <property type="project" value="UniProtKB-KW"/>
</dbReference>
<dbReference type="InterPro" id="IPR050090">
    <property type="entry name" value="Tyrosine_recombinase_XerCD"/>
</dbReference>
<evidence type="ECO:0000256" key="6">
    <source>
        <dbReference type="ARBA" id="ARBA00023125"/>
    </source>
</evidence>
<keyword evidence="8" id="KW-1160">Virus entry into host cell</keyword>
<dbReference type="InterPro" id="IPR011010">
    <property type="entry name" value="DNA_brk_join_enz"/>
</dbReference>
<proteinExistence type="inferred from homology"/>
<evidence type="ECO:0000256" key="3">
    <source>
        <dbReference type="ARBA" id="ARBA00022679"/>
    </source>
</evidence>
<dbReference type="InterPro" id="IPR004107">
    <property type="entry name" value="Integrase_SAM-like_N"/>
</dbReference>
<evidence type="ECO:0000259" key="11">
    <source>
        <dbReference type="Pfam" id="PF14659"/>
    </source>
</evidence>
<dbReference type="InterPro" id="IPR028259">
    <property type="entry name" value="AP2-like_int_N"/>
</dbReference>
<evidence type="ECO:0000256" key="1">
    <source>
        <dbReference type="ARBA" id="ARBA00008857"/>
    </source>
</evidence>
<dbReference type="InterPro" id="IPR010998">
    <property type="entry name" value="Integrase_recombinase_N"/>
</dbReference>
<dbReference type="GO" id="GO:0015074">
    <property type="term" value="P:DNA integration"/>
    <property type="evidence" value="ECO:0007669"/>
    <property type="project" value="UniProtKB-KW"/>
</dbReference>
<dbReference type="SUPFAM" id="SSF56349">
    <property type="entry name" value="DNA breaking-rejoining enzymes"/>
    <property type="match status" value="1"/>
</dbReference>
<comment type="similarity">
    <text evidence="1">Belongs to the 'phage' integrase family.</text>
</comment>
<dbReference type="GO" id="GO:0006310">
    <property type="term" value="P:DNA recombination"/>
    <property type="evidence" value="ECO:0007669"/>
    <property type="project" value="UniProtKB-KW"/>
</dbReference>
<dbReference type="EMBL" id="BK015156">
    <property type="protein sequence ID" value="DAD93265.1"/>
    <property type="molecule type" value="Genomic_DNA"/>
</dbReference>
<evidence type="ECO:0000256" key="7">
    <source>
        <dbReference type="ARBA" id="ARBA00023172"/>
    </source>
</evidence>
<keyword evidence="3" id="KW-0808">Transferase</keyword>
<keyword evidence="6" id="KW-0238">DNA-binding</keyword>
<evidence type="ECO:0000313" key="12">
    <source>
        <dbReference type="EMBL" id="DAD93265.1"/>
    </source>
</evidence>
<dbReference type="InterPro" id="IPR002104">
    <property type="entry name" value="Integrase_catalytic"/>
</dbReference>
<keyword evidence="4" id="KW-0378">Hydrolase</keyword>
<feature type="domain" description="AP2-like integrase N-terminal" evidence="10">
    <location>
        <begin position="17"/>
        <end position="59"/>
    </location>
</feature>
<dbReference type="PANTHER" id="PTHR30349:SF64">
    <property type="entry name" value="PROPHAGE INTEGRASE INTD-RELATED"/>
    <property type="match status" value="1"/>
</dbReference>
<dbReference type="GO" id="GO:0075713">
    <property type="term" value="P:establishment of integrated proviral latency"/>
    <property type="evidence" value="ECO:0007669"/>
    <property type="project" value="UniProtKB-KW"/>
</dbReference>